<comment type="caution">
    <text evidence="5">The sequence shown here is derived from an EMBL/GenBank/DDBJ whole genome shotgun (WGS) entry which is preliminary data.</text>
</comment>
<dbReference type="InterPro" id="IPR020023">
    <property type="entry name" value="PseG"/>
</dbReference>
<dbReference type="EMBL" id="LTAO01000005">
    <property type="protein sequence ID" value="KYG33713.1"/>
    <property type="molecule type" value="Genomic_DNA"/>
</dbReference>
<feature type="binding site" evidence="3">
    <location>
        <position position="256"/>
    </location>
    <ligand>
        <name>substrate</name>
    </ligand>
</feature>
<dbReference type="NCBIfam" id="TIGR03590">
    <property type="entry name" value="PseG"/>
    <property type="match status" value="1"/>
</dbReference>
<sequence>MNIAFRVDASVHIGTGHVMRCITLAESLKSHASKIVFICKNLPGHLMEHIEKKEFLTISLTSEPFKQEKDAEEVIEKVENINLDFIIIDHYEIDQKWENLLRAFTKKIIVIDDLANRHHDCDILLDQNFYPSMKQKYKQLVPSDCQLLLGPKYLLLRREFYNVLHRKRGEFKNLLVFFGGSDPTNETSKALLALAELKLKNVSINVVVGNANPNKDDIKGICEKIGANYYCQIPYMAKLMEEADLSLGAGGSTMWERSFVGLPSLVTMVAENQCASTEAAAEFGAIKLTGWHETVTKSTYMKKLNELIHNENAFKSMQLKGYELIMRNENKKFEQHPLINLMFNERC</sequence>
<feature type="active site" description="Proton acceptor" evidence="2">
    <location>
        <position position="17"/>
    </location>
</feature>
<keyword evidence="6" id="KW-1185">Reference proteome</keyword>
<gene>
    <name evidence="5" type="ORF">AZF04_15930</name>
</gene>
<dbReference type="Gene3D" id="3.40.50.11190">
    <property type="match status" value="1"/>
</dbReference>
<dbReference type="InterPro" id="IPR007235">
    <property type="entry name" value="Glyco_trans_28_C"/>
</dbReference>
<evidence type="ECO:0000256" key="1">
    <source>
        <dbReference type="ARBA" id="ARBA00023136"/>
    </source>
</evidence>
<keyword evidence="1" id="KW-0472">Membrane</keyword>
<feature type="binding site" evidence="3">
    <location>
        <position position="157"/>
    </location>
    <ligand>
        <name>substrate</name>
    </ligand>
</feature>
<accession>A0A162ETV2</accession>
<dbReference type="RefSeq" id="WP_061947774.1">
    <property type="nucleotide sequence ID" value="NZ_LTAO01000005.1"/>
</dbReference>
<dbReference type="SUPFAM" id="SSF53756">
    <property type="entry name" value="UDP-Glycosyltransferase/glycogen phosphorylase"/>
    <property type="match status" value="1"/>
</dbReference>
<reference evidence="5" key="1">
    <citation type="submission" date="2016-02" db="EMBL/GenBank/DDBJ databases">
        <title>Genome sequence of Bacillus trypoxylicola KCTC 13244(T).</title>
        <authorList>
            <person name="Jeong H."/>
            <person name="Park S.-H."/>
            <person name="Choi S.-K."/>
        </authorList>
    </citation>
    <scope>NUCLEOTIDE SEQUENCE [LARGE SCALE GENOMIC DNA]</scope>
    <source>
        <strain evidence="5">KCTC 13244</strain>
    </source>
</reference>
<dbReference type="GO" id="GO:0016758">
    <property type="term" value="F:hexosyltransferase activity"/>
    <property type="evidence" value="ECO:0007669"/>
    <property type="project" value="InterPro"/>
</dbReference>
<dbReference type="Proteomes" id="UP000075806">
    <property type="component" value="Unassembled WGS sequence"/>
</dbReference>
<evidence type="ECO:0000256" key="3">
    <source>
        <dbReference type="PIRSR" id="PIRSR620023-2"/>
    </source>
</evidence>
<dbReference type="STRING" id="519424.AZF04_15930"/>
<protein>
    <recommendedName>
        <fullName evidence="4">Glycosyl transferase family 28 C-terminal domain-containing protein</fullName>
    </recommendedName>
</protein>
<evidence type="ECO:0000259" key="4">
    <source>
        <dbReference type="Pfam" id="PF04101"/>
    </source>
</evidence>
<dbReference type="AlphaFoldDB" id="A0A162ETV2"/>
<feature type="domain" description="Glycosyl transferase family 28 C-terminal" evidence="4">
    <location>
        <begin position="175"/>
        <end position="270"/>
    </location>
</feature>
<evidence type="ECO:0000256" key="2">
    <source>
        <dbReference type="PIRSR" id="PIRSR620023-1"/>
    </source>
</evidence>
<evidence type="ECO:0000313" key="6">
    <source>
        <dbReference type="Proteomes" id="UP000075806"/>
    </source>
</evidence>
<dbReference type="OrthoDB" id="9805604at2"/>
<name>A0A162ETV2_9BACI</name>
<dbReference type="PANTHER" id="PTHR21015">
    <property type="entry name" value="UDP-N-ACETYLGLUCOSAMINE--N-ACETYLMURAMYL-(PENTAPEPTIDE) PYROPHOSPHORYL-UNDECAPRENOL N-ACETYLGLUCOSAMINE TRANSFERASE 1"/>
    <property type="match status" value="1"/>
</dbReference>
<organism evidence="5 6">
    <name type="scientific">Alkalihalobacillus trypoxylicola</name>
    <dbReference type="NCBI Taxonomy" id="519424"/>
    <lineage>
        <taxon>Bacteria</taxon>
        <taxon>Bacillati</taxon>
        <taxon>Bacillota</taxon>
        <taxon>Bacilli</taxon>
        <taxon>Bacillales</taxon>
        <taxon>Bacillaceae</taxon>
        <taxon>Alkalihalobacillus</taxon>
    </lineage>
</organism>
<dbReference type="Gene3D" id="3.40.50.2000">
    <property type="entry name" value="Glycogen Phosphorylase B"/>
    <property type="match status" value="1"/>
</dbReference>
<proteinExistence type="predicted"/>
<dbReference type="PANTHER" id="PTHR21015:SF22">
    <property type="entry name" value="GLYCOSYLTRANSFERASE"/>
    <property type="match status" value="1"/>
</dbReference>
<evidence type="ECO:0000313" key="5">
    <source>
        <dbReference type="EMBL" id="KYG33713.1"/>
    </source>
</evidence>
<dbReference type="Pfam" id="PF04101">
    <property type="entry name" value="Glyco_tran_28_C"/>
    <property type="match status" value="1"/>
</dbReference>